<evidence type="ECO:0000313" key="1">
    <source>
        <dbReference type="EMBL" id="MBX47196.1"/>
    </source>
</evidence>
<dbReference type="EMBL" id="GGEC01066712">
    <property type="protein sequence ID" value="MBX47196.1"/>
    <property type="molecule type" value="Transcribed_RNA"/>
</dbReference>
<reference evidence="1" key="1">
    <citation type="submission" date="2018-02" db="EMBL/GenBank/DDBJ databases">
        <title>Rhizophora mucronata_Transcriptome.</title>
        <authorList>
            <person name="Meera S.P."/>
            <person name="Sreeshan A."/>
            <person name="Augustine A."/>
        </authorList>
    </citation>
    <scope>NUCLEOTIDE SEQUENCE</scope>
    <source>
        <tissue evidence="1">Leaf</tissue>
    </source>
</reference>
<accession>A0A2P2NXC8</accession>
<proteinExistence type="predicted"/>
<sequence>MFFFPYIFICRNFGSFGIIGRHCDSLLDRS</sequence>
<protein>
    <submittedName>
        <fullName evidence="1">Uncharacterized protein</fullName>
    </submittedName>
</protein>
<dbReference type="AlphaFoldDB" id="A0A2P2NXC8"/>
<organism evidence="1">
    <name type="scientific">Rhizophora mucronata</name>
    <name type="common">Asiatic mangrove</name>
    <dbReference type="NCBI Taxonomy" id="61149"/>
    <lineage>
        <taxon>Eukaryota</taxon>
        <taxon>Viridiplantae</taxon>
        <taxon>Streptophyta</taxon>
        <taxon>Embryophyta</taxon>
        <taxon>Tracheophyta</taxon>
        <taxon>Spermatophyta</taxon>
        <taxon>Magnoliopsida</taxon>
        <taxon>eudicotyledons</taxon>
        <taxon>Gunneridae</taxon>
        <taxon>Pentapetalae</taxon>
        <taxon>rosids</taxon>
        <taxon>fabids</taxon>
        <taxon>Malpighiales</taxon>
        <taxon>Rhizophoraceae</taxon>
        <taxon>Rhizophora</taxon>
    </lineage>
</organism>
<name>A0A2P2NXC8_RHIMU</name>